<dbReference type="OrthoDB" id="1577640at2759"/>
<evidence type="ECO:0000259" key="2">
    <source>
        <dbReference type="Pfam" id="PF24883"/>
    </source>
</evidence>
<dbReference type="VEuPathDB" id="FungiDB:BO82DRAFT_380369"/>
<dbReference type="PANTHER" id="PTHR10039">
    <property type="entry name" value="AMELOGENIN"/>
    <property type="match status" value="1"/>
</dbReference>
<dbReference type="STRING" id="1448315.A0A319CQ24"/>
<dbReference type="GeneID" id="37140496"/>
<dbReference type="PANTHER" id="PTHR10039:SF16">
    <property type="entry name" value="GPI INOSITOL-DEACYLASE"/>
    <property type="match status" value="1"/>
</dbReference>
<organism evidence="3 4">
    <name type="scientific">Aspergillus uvarum CBS 121591</name>
    <dbReference type="NCBI Taxonomy" id="1448315"/>
    <lineage>
        <taxon>Eukaryota</taxon>
        <taxon>Fungi</taxon>
        <taxon>Dikarya</taxon>
        <taxon>Ascomycota</taxon>
        <taxon>Pezizomycotina</taxon>
        <taxon>Eurotiomycetes</taxon>
        <taxon>Eurotiomycetidae</taxon>
        <taxon>Eurotiales</taxon>
        <taxon>Aspergillaceae</taxon>
        <taxon>Aspergillus</taxon>
        <taxon>Aspergillus subgen. Circumdati</taxon>
    </lineage>
</organism>
<proteinExistence type="predicted"/>
<dbReference type="SUPFAM" id="SSF52540">
    <property type="entry name" value="P-loop containing nucleoside triphosphate hydrolases"/>
    <property type="match status" value="1"/>
</dbReference>
<dbReference type="RefSeq" id="XP_025496431.1">
    <property type="nucleotide sequence ID" value="XM_025637754.1"/>
</dbReference>
<evidence type="ECO:0000256" key="1">
    <source>
        <dbReference type="ARBA" id="ARBA00022737"/>
    </source>
</evidence>
<dbReference type="InterPro" id="IPR056884">
    <property type="entry name" value="NPHP3-like_N"/>
</dbReference>
<evidence type="ECO:0000313" key="4">
    <source>
        <dbReference type="Proteomes" id="UP000248340"/>
    </source>
</evidence>
<keyword evidence="1" id="KW-0677">Repeat</keyword>
<dbReference type="EMBL" id="KZ821677">
    <property type="protein sequence ID" value="PYH86231.1"/>
    <property type="molecule type" value="Genomic_DNA"/>
</dbReference>
<dbReference type="Pfam" id="PF23397">
    <property type="entry name" value="DUF7104"/>
    <property type="match status" value="1"/>
</dbReference>
<dbReference type="InterPro" id="IPR055530">
    <property type="entry name" value="DUF7104"/>
</dbReference>
<dbReference type="Proteomes" id="UP000248340">
    <property type="component" value="Unassembled WGS sequence"/>
</dbReference>
<reference evidence="3 4" key="1">
    <citation type="submission" date="2016-12" db="EMBL/GenBank/DDBJ databases">
        <title>The genomes of Aspergillus section Nigri reveals drivers in fungal speciation.</title>
        <authorList>
            <consortium name="DOE Joint Genome Institute"/>
            <person name="Vesth T.C."/>
            <person name="Nybo J."/>
            <person name="Theobald S."/>
            <person name="Brandl J."/>
            <person name="Frisvad J.C."/>
            <person name="Nielsen K.F."/>
            <person name="Lyhne E.K."/>
            <person name="Kogle M.E."/>
            <person name="Kuo A."/>
            <person name="Riley R."/>
            <person name="Clum A."/>
            <person name="Nolan M."/>
            <person name="Lipzen A."/>
            <person name="Salamov A."/>
            <person name="Henrissat B."/>
            <person name="Wiebenga A."/>
            <person name="De Vries R.P."/>
            <person name="Grigoriev I.V."/>
            <person name="Mortensen U.H."/>
            <person name="Andersen M.R."/>
            <person name="Baker S.E."/>
        </authorList>
    </citation>
    <scope>NUCLEOTIDE SEQUENCE [LARGE SCALE GENOMIC DNA]</scope>
    <source>
        <strain evidence="3 4">CBS 121591</strain>
    </source>
</reference>
<dbReference type="Gene3D" id="3.40.50.300">
    <property type="entry name" value="P-loop containing nucleotide triphosphate hydrolases"/>
    <property type="match status" value="1"/>
</dbReference>
<evidence type="ECO:0000313" key="3">
    <source>
        <dbReference type="EMBL" id="PYH86231.1"/>
    </source>
</evidence>
<dbReference type="Pfam" id="PF24883">
    <property type="entry name" value="NPHP3_N"/>
    <property type="match status" value="1"/>
</dbReference>
<keyword evidence="4" id="KW-1185">Reference proteome</keyword>
<accession>A0A319CQ24</accession>
<feature type="domain" description="Nephrocystin 3-like N-terminal" evidence="2">
    <location>
        <begin position="352"/>
        <end position="492"/>
    </location>
</feature>
<dbReference type="InterPro" id="IPR027417">
    <property type="entry name" value="P-loop_NTPase"/>
</dbReference>
<sequence>MALVKHILEQNSVMSYDLERYFKVCIELRGPIPDTCLCHFVDRTAFDLKSGERHRLSMSTATRASLRAVVSIAAKIQRLACMCLTTLRGRLQAMLPQYSEDIRHMPSLVPLGYTVQRCGRDGRAIKVRDIVQNILASALNAQEIVKTVVTFDSTGHASSAWGIVSLGLSMIKKDIERRDAILGASEYLAEQLAYFTVLDKGCRYQGRESNGQLEGALVGVYAAMLNYSAEVRRKFDESGVARIGTTLIPLAEQPLQQLRVTVESKAELAEKWASIVDRSLDQKKQAADILTIIDRNVEELQRVHARILTGAEDNRILEWLSQSRYSEAQNHAQDYRAEGTEDWFIESDEYNTGCGKSVMCSTVIDDITQSCHGDPEKQCAYWYFQFNVSESQNVQNMFRCLIRQLHSAPLEEKIKSVWREHGAKESQPSMKALSGVLHSLIVAFRGEICLILDALDECPESPECHERRVLLSLLEELQERHSDKLHILVTSRPEPEISKRLERHATLDLEEKLEDDVANFVRLKVQGLDGRIANQDLKEQIMEELLQIEKRRFRWADLQIKRLEACHTGAMILEALRTIPKTLQDLYVSVIEGIKPSERDFALRPLSLDEVAAAVGLPVPEHTDVIGGDKGIRLAHFSVKEFLIADTDRWYHLSNVSCHRQLAEFAIKALLKQTVKSRTAKPTGVLPYAAEYWPDHLTKTAAGGSDIDLDIMNWQTVYPPPIGEASRLGLICCVNSLLEQGADPLEQYSLSRGFFGASNAVVDAARAGYLDILILLLKNITIPSDTAERTLQLLHVRGSDYLALTDVIKALSDSGEIYDHSTGQEVHIKESIVIAIVGNQESGLELINALFDRHEEKGCATVPITENVVIRCLQNTKSGSGILSLLLEKRSADVQISPRIKELLAASSTISARSMAVLVGAQHEEFVSDTRLFLKFAEGASGEEMESLLKTVGNEESNTSDSSVLEILGCLLDICKASFPMGEAVMLSAINGPSAKQILEMFLCRQQAGFTVTPAVLRAAAQVIRDNDLLPIFEMLMNNGGLGVPITDVVLNAAERETIQALPITDALTALETIFRHRPEIRVTDEMFQPHGHPPIKRMIYQMVKPTFPRDEPPNPYALQVLLQRNPNVPITHRAAVQAAQNSKAFSILLDRRLEDITISPELMLSMMRSGGPLQILQRILEHAGRTMPITEKVLKGAASSPAALKMILQTEGCNVTLSEEVLILATYRRLWALQWLIREHSTPVPLTERMLVAAAANGLAGVQWLLQERPLNADLNWVWRAIWTWDDDFCDFSYGGTLVLDIDTSFFRMKAASNILHYTKAVDISEELFEQLSIASQENKGSLLIDFIHICISYGLPVLMTERMQRLASEKSHAHAIRDLFRQQYFPKDNMGEFEKMLRSLAFAEGEENSSLDE</sequence>
<name>A0A319CQ24_9EURO</name>
<gene>
    <name evidence="3" type="ORF">BO82DRAFT_380369</name>
</gene>
<protein>
    <recommendedName>
        <fullName evidence="2">Nephrocystin 3-like N-terminal domain-containing protein</fullName>
    </recommendedName>
</protein>